<dbReference type="Pfam" id="PF12686">
    <property type="entry name" value="DUF3800"/>
    <property type="match status" value="1"/>
</dbReference>
<dbReference type="Proteomes" id="UP000012085">
    <property type="component" value="Unassembled WGS sequence"/>
</dbReference>
<proteinExistence type="predicted"/>
<sequence>MEHSFTINIYFDESGKNQVKPHLMGGLSIPSTYYEKPEIQELNDVIKRIAIHWTKYDGDSKERNAIWRIINTFMDEHYLLKMNVISYNQSRIEESAKRLKDILEDAADQTIFMKFPERIIYGLLRKYGTYVQLDTKIFIEDDTKYHNTKYDLRTQLFQQLNIQSIYRGERFIVKSAQYVKKQEQIGIELVDLLLGMVRSIIRNEMPTSRRIREKNGLIMKLLLANPNFYTFIKNINYFEWSNSPSLVEVDFETYLNIFMSCQFTNFNNDRN</sequence>
<organism evidence="1 2">
    <name type="scientific">Anoxybacillus flavithermus AK1</name>
    <dbReference type="NCBI Taxonomy" id="1297581"/>
    <lineage>
        <taxon>Bacteria</taxon>
        <taxon>Bacillati</taxon>
        <taxon>Bacillota</taxon>
        <taxon>Bacilli</taxon>
        <taxon>Bacillales</taxon>
        <taxon>Anoxybacillaceae</taxon>
        <taxon>Anoxybacillus</taxon>
    </lineage>
</organism>
<dbReference type="EMBL" id="APCD01000003">
    <property type="protein sequence ID" value="EMT46627.1"/>
    <property type="molecule type" value="Genomic_DNA"/>
</dbReference>
<protein>
    <recommendedName>
        <fullName evidence="3">DUF3800 domain-containing protein</fullName>
    </recommendedName>
</protein>
<evidence type="ECO:0008006" key="3">
    <source>
        <dbReference type="Google" id="ProtNLM"/>
    </source>
</evidence>
<reference evidence="1 2" key="1">
    <citation type="submission" date="2013-03" db="EMBL/GenBank/DDBJ databases">
        <title>Assembly of a new bacterial strain Anoxybacillus flavithermus AK1.</title>
        <authorList>
            <person name="Rajan I."/>
            <person name="PoliReddy D."/>
            <person name="Sugumar T."/>
            <person name="Rathinam K."/>
            <person name="Alqarawi S."/>
            <person name="Khalil A.B."/>
            <person name="Sivakumar N."/>
        </authorList>
    </citation>
    <scope>NUCLEOTIDE SEQUENCE [LARGE SCALE GENOMIC DNA]</scope>
    <source>
        <strain evidence="1 2">AK1</strain>
    </source>
</reference>
<evidence type="ECO:0000313" key="2">
    <source>
        <dbReference type="Proteomes" id="UP000012085"/>
    </source>
</evidence>
<gene>
    <name evidence="1" type="ORF">H919_03207</name>
</gene>
<reference evidence="1 2" key="2">
    <citation type="journal article" date="2015" name="Genome Announc.">
        <title>Genome Sequence of Anoxybacillus flavithermus Strain AK1, a Thermophile Isolated from a Hot Spring in Saudi Arabia.</title>
        <authorList>
            <person name="Khalil A."/>
            <person name="Sivakumar N."/>
            <person name="Qarawi S."/>
        </authorList>
    </citation>
    <scope>NUCLEOTIDE SEQUENCE [LARGE SCALE GENOMIC DNA]</scope>
    <source>
        <strain evidence="1 2">AK1</strain>
    </source>
</reference>
<comment type="caution">
    <text evidence="1">The sequence shown here is derived from an EMBL/GenBank/DDBJ whole genome shotgun (WGS) entry which is preliminary data.</text>
</comment>
<evidence type="ECO:0000313" key="1">
    <source>
        <dbReference type="EMBL" id="EMT46627.1"/>
    </source>
</evidence>
<dbReference type="RefSeq" id="WP_003395326.1">
    <property type="nucleotide sequence ID" value="NZ_APCD01000003.1"/>
</dbReference>
<dbReference type="AlphaFoldDB" id="M8D701"/>
<name>M8D701_9BACL</name>
<dbReference type="PATRIC" id="fig|1297581.3.peg.654"/>
<accession>M8D701</accession>
<dbReference type="InterPro" id="IPR024524">
    <property type="entry name" value="DUF3800"/>
</dbReference>